<dbReference type="GO" id="GO:0008198">
    <property type="term" value="F:ferrous iron binding"/>
    <property type="evidence" value="ECO:0007669"/>
    <property type="project" value="InterPro"/>
</dbReference>
<dbReference type="CDD" id="cd07950">
    <property type="entry name" value="Gallate_Doxase_N"/>
    <property type="match status" value="1"/>
</dbReference>
<dbReference type="NCBIfam" id="NF009903">
    <property type="entry name" value="PRK13366.1"/>
    <property type="match status" value="1"/>
</dbReference>
<proteinExistence type="predicted"/>
<dbReference type="Proteomes" id="UP000270342">
    <property type="component" value="Unassembled WGS sequence"/>
</dbReference>
<evidence type="ECO:0000259" key="1">
    <source>
        <dbReference type="Pfam" id="PF02900"/>
    </source>
</evidence>
<evidence type="ECO:0000313" key="3">
    <source>
        <dbReference type="Proteomes" id="UP000270342"/>
    </source>
</evidence>
<dbReference type="EC" id="1.13.11.57" evidence="2"/>
<dbReference type="NCBIfam" id="NF009902">
    <property type="entry name" value="PRK13365.1"/>
    <property type="match status" value="1"/>
</dbReference>
<dbReference type="AlphaFoldDB" id="A0A494XZD8"/>
<keyword evidence="2" id="KW-0560">Oxidoreductase</keyword>
<dbReference type="NCBIfam" id="NF009901">
    <property type="entry name" value="PRK13364.1"/>
    <property type="match status" value="1"/>
</dbReference>
<organism evidence="2 3">
    <name type="scientific">Pararobbsia silviterrae</name>
    <dbReference type="NCBI Taxonomy" id="1792498"/>
    <lineage>
        <taxon>Bacteria</taxon>
        <taxon>Pseudomonadati</taxon>
        <taxon>Pseudomonadota</taxon>
        <taxon>Betaproteobacteria</taxon>
        <taxon>Burkholderiales</taxon>
        <taxon>Burkholderiaceae</taxon>
        <taxon>Pararobbsia</taxon>
    </lineage>
</organism>
<dbReference type="InterPro" id="IPR034939">
    <property type="entry name" value="Gallate_Doxase_N"/>
</dbReference>
<dbReference type="Pfam" id="PF02900">
    <property type="entry name" value="LigB"/>
    <property type="match status" value="1"/>
</dbReference>
<gene>
    <name evidence="2" type="ORF">D7S86_17365</name>
</gene>
<dbReference type="EMBL" id="RBZU01000007">
    <property type="protein sequence ID" value="RKP53469.1"/>
    <property type="molecule type" value="Genomic_DNA"/>
</dbReference>
<dbReference type="GO" id="GO:0036238">
    <property type="term" value="F:gallate dioxygenase activity"/>
    <property type="evidence" value="ECO:0007669"/>
    <property type="project" value="UniProtKB-EC"/>
</dbReference>
<evidence type="ECO:0000313" key="2">
    <source>
        <dbReference type="EMBL" id="RKP53469.1"/>
    </source>
</evidence>
<comment type="caution">
    <text evidence="2">The sequence shown here is derived from an EMBL/GenBank/DDBJ whole genome shotgun (WGS) entry which is preliminary data.</text>
</comment>
<feature type="domain" description="Extradiol ring-cleavage dioxygenase class III enzyme subunit B" evidence="1">
    <location>
        <begin position="8"/>
        <end position="272"/>
    </location>
</feature>
<keyword evidence="3" id="KW-1185">Reference proteome</keyword>
<sequence length="293" mass="32292">MARIIGGIGTSHVPTIGLAYDKGRQTDPAWKPLFDGYKPVAEWLAQKKPDVLLMFYNDHANSFFFDCYPTFALGVSPTHEFADEGAGPRPLPSIAGHPGLATHLVDSLVNEEFDLTVFQERPLDHGINSPLGLMWPHEGGWPGALVPFEINVLQYPLPTARRCLKLGHAIRRAIESYPEDLSVVVVGTGGLSHQVHGERSGFNDEDWDMTFLDLIVNDPDKLADMKHADYVRRGGAEGVEVIMWLAMRGALGDKIQEKHRNYYLATSTAMGVTIYETVDSTQESAIATPEHAA</sequence>
<keyword evidence="2" id="KW-0223">Dioxygenase</keyword>
<dbReference type="RefSeq" id="WP_121088098.1">
    <property type="nucleotide sequence ID" value="NZ_RBZU01000007.1"/>
</dbReference>
<name>A0A494XZD8_9BURK</name>
<protein>
    <submittedName>
        <fullName evidence="2">Gallate dioxygenase</fullName>
        <ecNumber evidence="2">1.13.11.57</ecNumber>
    </submittedName>
</protein>
<accession>A0A494XZD8</accession>
<dbReference type="SUPFAM" id="SSF53213">
    <property type="entry name" value="LigB-like"/>
    <property type="match status" value="1"/>
</dbReference>
<dbReference type="NCBIfam" id="NF009904">
    <property type="entry name" value="PRK13367.1"/>
    <property type="match status" value="1"/>
</dbReference>
<dbReference type="Gene3D" id="3.40.830.10">
    <property type="entry name" value="LigB-like"/>
    <property type="match status" value="1"/>
</dbReference>
<dbReference type="OrthoDB" id="8673673at2"/>
<reference evidence="2 3" key="1">
    <citation type="submission" date="2018-10" db="EMBL/GenBank/DDBJ databases">
        <title>Robbsia sp. DHC34, isolated from soil.</title>
        <authorList>
            <person name="Gao Z.-H."/>
            <person name="Qiu L.-H."/>
        </authorList>
    </citation>
    <scope>NUCLEOTIDE SEQUENCE [LARGE SCALE GENOMIC DNA]</scope>
    <source>
        <strain evidence="2 3">DHC34</strain>
    </source>
</reference>
<dbReference type="InterPro" id="IPR004183">
    <property type="entry name" value="Xdiol_dOase_suB"/>
</dbReference>